<dbReference type="Gene3D" id="3.40.50.1010">
    <property type="entry name" value="5'-nuclease"/>
    <property type="match status" value="1"/>
</dbReference>
<dbReference type="InterPro" id="IPR029060">
    <property type="entry name" value="PIN-like_dom_sf"/>
</dbReference>
<evidence type="ECO:0000313" key="1">
    <source>
        <dbReference type="EMBL" id="MEA5141741.1"/>
    </source>
</evidence>
<protein>
    <recommendedName>
        <fullName evidence="3">PIN domain-containing protein</fullName>
    </recommendedName>
</protein>
<evidence type="ECO:0000313" key="2">
    <source>
        <dbReference type="Proteomes" id="UP001302949"/>
    </source>
</evidence>
<gene>
    <name evidence="1" type="ORF">VB248_21480</name>
</gene>
<dbReference type="RefSeq" id="WP_323298895.1">
    <property type="nucleotide sequence ID" value="NZ_JAYFUM010000031.1"/>
</dbReference>
<organism evidence="1 2">
    <name type="scientific">Arcicella rigui</name>
    <dbReference type="NCBI Taxonomy" id="797020"/>
    <lineage>
        <taxon>Bacteria</taxon>
        <taxon>Pseudomonadati</taxon>
        <taxon>Bacteroidota</taxon>
        <taxon>Cytophagia</taxon>
        <taxon>Cytophagales</taxon>
        <taxon>Flectobacillaceae</taxon>
        <taxon>Arcicella</taxon>
    </lineage>
</organism>
<reference evidence="1 2" key="1">
    <citation type="submission" date="2023-12" db="EMBL/GenBank/DDBJ databases">
        <title>Novel species of the genus Arcicella isolated from rivers.</title>
        <authorList>
            <person name="Lu H."/>
        </authorList>
    </citation>
    <scope>NUCLEOTIDE SEQUENCE [LARGE SCALE GENOMIC DNA]</scope>
    <source>
        <strain evidence="1 2">KCTC 23307</strain>
    </source>
</reference>
<accession>A0ABU5QFY7</accession>
<dbReference type="SUPFAM" id="SSF88723">
    <property type="entry name" value="PIN domain-like"/>
    <property type="match status" value="1"/>
</dbReference>
<keyword evidence="2" id="KW-1185">Reference proteome</keyword>
<dbReference type="Proteomes" id="UP001302949">
    <property type="component" value="Unassembled WGS sequence"/>
</dbReference>
<name>A0ABU5QFY7_9BACT</name>
<evidence type="ECO:0008006" key="3">
    <source>
        <dbReference type="Google" id="ProtNLM"/>
    </source>
</evidence>
<proteinExistence type="predicted"/>
<dbReference type="EMBL" id="JAYFUM010000031">
    <property type="protein sequence ID" value="MEA5141741.1"/>
    <property type="molecule type" value="Genomic_DNA"/>
</dbReference>
<comment type="caution">
    <text evidence="1">The sequence shown here is derived from an EMBL/GenBank/DDBJ whole genome shotgun (WGS) entry which is preliminary data.</text>
</comment>
<sequence>MKYSVLLDTSFFIRLLNDEDPLHTKAKGYFRYFLEEGIILKISTISIAEYCVKGSVSELPLNNVQILPFNFDHAKRTGEFAKIVFNAQGKTKDTSISPRTIIPNDSKLFAQADVDKTINYFVTSDARSLSVYNILRKETNPQFQIIDINIPFNEVFGKLDLGF</sequence>